<feature type="transmembrane region" description="Helical" evidence="7">
    <location>
        <begin position="60"/>
        <end position="82"/>
    </location>
</feature>
<dbReference type="EMBL" id="PDNB01000044">
    <property type="protein sequence ID" value="PGH13557.1"/>
    <property type="molecule type" value="Genomic_DNA"/>
</dbReference>
<feature type="transmembrane region" description="Helical" evidence="7">
    <location>
        <begin position="184"/>
        <end position="203"/>
    </location>
</feature>
<evidence type="ECO:0000313" key="9">
    <source>
        <dbReference type="EMBL" id="PGH13557.1"/>
    </source>
</evidence>
<feature type="transmembrane region" description="Helical" evidence="7">
    <location>
        <begin position="120"/>
        <end position="141"/>
    </location>
</feature>
<protein>
    <recommendedName>
        <fullName evidence="8">Major facilitator superfamily (MFS) profile domain-containing protein</fullName>
    </recommendedName>
</protein>
<feature type="transmembrane region" description="Helical" evidence="7">
    <location>
        <begin position="28"/>
        <end position="48"/>
    </location>
</feature>
<dbReference type="InterPro" id="IPR011701">
    <property type="entry name" value="MFS"/>
</dbReference>
<dbReference type="GO" id="GO:0022857">
    <property type="term" value="F:transmembrane transporter activity"/>
    <property type="evidence" value="ECO:0007669"/>
    <property type="project" value="InterPro"/>
</dbReference>
<keyword evidence="4 7" id="KW-1133">Transmembrane helix</keyword>
<dbReference type="InterPro" id="IPR020846">
    <property type="entry name" value="MFS_dom"/>
</dbReference>
<keyword evidence="10" id="KW-1185">Reference proteome</keyword>
<proteinExistence type="predicted"/>
<evidence type="ECO:0000256" key="5">
    <source>
        <dbReference type="ARBA" id="ARBA00023136"/>
    </source>
</evidence>
<accession>A0A2B7XYL2</accession>
<feature type="transmembrane region" description="Helical" evidence="7">
    <location>
        <begin position="260"/>
        <end position="283"/>
    </location>
</feature>
<keyword evidence="3 7" id="KW-0812">Transmembrane</keyword>
<evidence type="ECO:0000256" key="6">
    <source>
        <dbReference type="SAM" id="MobiDB-lite"/>
    </source>
</evidence>
<reference evidence="9 10" key="1">
    <citation type="submission" date="2017-10" db="EMBL/GenBank/DDBJ databases">
        <title>Comparative genomics in systemic dimorphic fungi from Ajellomycetaceae.</title>
        <authorList>
            <person name="Munoz J.F."/>
            <person name="Mcewen J.G."/>
            <person name="Clay O.K."/>
            <person name="Cuomo C.A."/>
        </authorList>
    </citation>
    <scope>NUCLEOTIDE SEQUENCE [LARGE SCALE GENOMIC DNA]</scope>
    <source>
        <strain evidence="9 10">UAMH5409</strain>
    </source>
</reference>
<dbReference type="PROSITE" id="PS50850">
    <property type="entry name" value="MFS"/>
    <property type="match status" value="1"/>
</dbReference>
<evidence type="ECO:0000256" key="7">
    <source>
        <dbReference type="SAM" id="Phobius"/>
    </source>
</evidence>
<feature type="transmembrane region" description="Helical" evidence="7">
    <location>
        <begin position="379"/>
        <end position="405"/>
    </location>
</feature>
<sequence>MIGSQYDQPSTRPAAPPYCSLSPLMKGLTVFIVSIAATFSGFATNIYFPVIPTIAADLSVSIDLINLSVTAYLVFQAITPIIWGAFSDSHGRRIAYISSFLIFTGACAGLAKTSNYSQLMVLRCVQSIGSASTIVVGTGVLGDITTREERGGYMGFFQAGQMLPLAIGPILGGLFADTFGWRSIFWFLAVYSGTFLVFLVLLLPETLRSLVGNGSIPARGIPKTPLSYFTKPHGPRHKPSAQSPPTSEPENKQNLEFLGLARVLGSLEITFAILFVSVCYAIWQMALTSQSTLFKKSYKLNDTQLGLTFVANGLGCMAGTASTGKLLDIDYQRIKSNFTGPTKAFPLERARLRTAWLWAGIQSASILMFGWTLDRDTHIAVPIASTLLLGWTTTSIQCVVFTFLVDVYPERGATAAAALNLVRCLLGGGGAAAVFPIIHRIGIGWTFTLLAGISLVGMAFLGVQIAYGPKWREQRVVVRIDSFEADEASQA</sequence>
<dbReference type="AlphaFoldDB" id="A0A2B7XYL2"/>
<dbReference type="STRING" id="1447875.A0A2B7XYL2"/>
<dbReference type="PANTHER" id="PTHR23502">
    <property type="entry name" value="MAJOR FACILITATOR SUPERFAMILY"/>
    <property type="match status" value="1"/>
</dbReference>
<dbReference type="Proteomes" id="UP000223968">
    <property type="component" value="Unassembled WGS sequence"/>
</dbReference>
<feature type="region of interest" description="Disordered" evidence="6">
    <location>
        <begin position="228"/>
        <end position="250"/>
    </location>
</feature>
<dbReference type="FunFam" id="1.20.1720.10:FF:000009">
    <property type="entry name" value="MFS multidrug transporter"/>
    <property type="match status" value="1"/>
</dbReference>
<name>A0A2B7XYL2_9EURO</name>
<keyword evidence="2" id="KW-0813">Transport</keyword>
<dbReference type="Gene3D" id="1.20.1250.20">
    <property type="entry name" value="MFS general substrate transporter like domains"/>
    <property type="match status" value="1"/>
</dbReference>
<keyword evidence="5 7" id="KW-0472">Membrane</keyword>
<feature type="transmembrane region" description="Helical" evidence="7">
    <location>
        <begin position="153"/>
        <end position="172"/>
    </location>
</feature>
<dbReference type="Pfam" id="PF07690">
    <property type="entry name" value="MFS_1"/>
    <property type="match status" value="1"/>
</dbReference>
<feature type="transmembrane region" description="Helical" evidence="7">
    <location>
        <begin position="417"/>
        <end position="438"/>
    </location>
</feature>
<evidence type="ECO:0000313" key="10">
    <source>
        <dbReference type="Proteomes" id="UP000223968"/>
    </source>
</evidence>
<feature type="transmembrane region" description="Helical" evidence="7">
    <location>
        <begin position="303"/>
        <end position="327"/>
    </location>
</feature>
<evidence type="ECO:0000256" key="4">
    <source>
        <dbReference type="ARBA" id="ARBA00022989"/>
    </source>
</evidence>
<dbReference type="InterPro" id="IPR036259">
    <property type="entry name" value="MFS_trans_sf"/>
</dbReference>
<feature type="transmembrane region" description="Helical" evidence="7">
    <location>
        <begin position="355"/>
        <end position="373"/>
    </location>
</feature>
<evidence type="ECO:0000259" key="8">
    <source>
        <dbReference type="PROSITE" id="PS50850"/>
    </source>
</evidence>
<gene>
    <name evidence="9" type="ORF">AJ79_03550</name>
</gene>
<evidence type="ECO:0000256" key="3">
    <source>
        <dbReference type="ARBA" id="ARBA00022692"/>
    </source>
</evidence>
<dbReference type="PANTHER" id="PTHR23502:SF51">
    <property type="entry name" value="QUINIDINE RESISTANCE PROTEIN 1-RELATED"/>
    <property type="match status" value="1"/>
</dbReference>
<comment type="subcellular location">
    <subcellularLocation>
        <location evidence="1">Membrane</location>
        <topology evidence="1">Multi-pass membrane protein</topology>
    </subcellularLocation>
</comment>
<feature type="transmembrane region" description="Helical" evidence="7">
    <location>
        <begin position="444"/>
        <end position="467"/>
    </location>
</feature>
<dbReference type="OrthoDB" id="440553at2759"/>
<evidence type="ECO:0000256" key="1">
    <source>
        <dbReference type="ARBA" id="ARBA00004141"/>
    </source>
</evidence>
<feature type="domain" description="Major facilitator superfamily (MFS) profile" evidence="8">
    <location>
        <begin position="29"/>
        <end position="469"/>
    </location>
</feature>
<dbReference type="SUPFAM" id="SSF103473">
    <property type="entry name" value="MFS general substrate transporter"/>
    <property type="match status" value="1"/>
</dbReference>
<evidence type="ECO:0000256" key="2">
    <source>
        <dbReference type="ARBA" id="ARBA00022448"/>
    </source>
</evidence>
<comment type="caution">
    <text evidence="9">The sequence shown here is derived from an EMBL/GenBank/DDBJ whole genome shotgun (WGS) entry which is preliminary data.</text>
</comment>
<dbReference type="GO" id="GO:0005886">
    <property type="term" value="C:plasma membrane"/>
    <property type="evidence" value="ECO:0007669"/>
    <property type="project" value="TreeGrafter"/>
</dbReference>
<organism evidence="9 10">
    <name type="scientific">Helicocarpus griseus UAMH5409</name>
    <dbReference type="NCBI Taxonomy" id="1447875"/>
    <lineage>
        <taxon>Eukaryota</taxon>
        <taxon>Fungi</taxon>
        <taxon>Dikarya</taxon>
        <taxon>Ascomycota</taxon>
        <taxon>Pezizomycotina</taxon>
        <taxon>Eurotiomycetes</taxon>
        <taxon>Eurotiomycetidae</taxon>
        <taxon>Onygenales</taxon>
        <taxon>Ajellomycetaceae</taxon>
        <taxon>Helicocarpus</taxon>
    </lineage>
</organism>
<dbReference type="Gene3D" id="1.20.1720.10">
    <property type="entry name" value="Multidrug resistance protein D"/>
    <property type="match status" value="1"/>
</dbReference>